<proteinExistence type="predicted"/>
<protein>
    <submittedName>
        <fullName evidence="2">Uncharacterized protein</fullName>
    </submittedName>
</protein>
<dbReference type="EMBL" id="JAGMUU010000017">
    <property type="protein sequence ID" value="KAH7134717.1"/>
    <property type="molecule type" value="Genomic_DNA"/>
</dbReference>
<feature type="compositionally biased region" description="Acidic residues" evidence="1">
    <location>
        <begin position="57"/>
        <end position="68"/>
    </location>
</feature>
<accession>A0A9P9IV58</accession>
<feature type="compositionally biased region" description="Low complexity" evidence="1">
    <location>
        <begin position="73"/>
        <end position="89"/>
    </location>
</feature>
<dbReference type="AlphaFoldDB" id="A0A9P9IV58"/>
<comment type="caution">
    <text evidence="2">The sequence shown here is derived from an EMBL/GenBank/DDBJ whole genome shotgun (WGS) entry which is preliminary data.</text>
</comment>
<feature type="compositionally biased region" description="Basic and acidic residues" evidence="1">
    <location>
        <begin position="115"/>
        <end position="126"/>
    </location>
</feature>
<evidence type="ECO:0000313" key="3">
    <source>
        <dbReference type="Proteomes" id="UP000717696"/>
    </source>
</evidence>
<sequence>MFGSYGSYSSMCAASAPMDISARSLSSHDSTCAFPSWPRRSSLSESDREERPTSYLSDDDLFLSDPFDDDTRSVSSAGSASSPAHSQGAISPHIMTDAEFLEMERERLAMQREFVRGIVTEKERRRAAARKQRKSSPSSKKSPKSKLASMAPIAE</sequence>
<dbReference type="Proteomes" id="UP000717696">
    <property type="component" value="Unassembled WGS sequence"/>
</dbReference>
<gene>
    <name evidence="2" type="ORF">B0J13DRAFT_88612</name>
</gene>
<feature type="region of interest" description="Disordered" evidence="1">
    <location>
        <begin position="28"/>
        <end position="97"/>
    </location>
</feature>
<feature type="region of interest" description="Disordered" evidence="1">
    <location>
        <begin position="115"/>
        <end position="155"/>
    </location>
</feature>
<evidence type="ECO:0000313" key="2">
    <source>
        <dbReference type="EMBL" id="KAH7134717.1"/>
    </source>
</evidence>
<keyword evidence="3" id="KW-1185">Reference proteome</keyword>
<dbReference type="OrthoDB" id="5294241at2759"/>
<organism evidence="2 3">
    <name type="scientific">Dactylonectria estremocensis</name>
    <dbReference type="NCBI Taxonomy" id="1079267"/>
    <lineage>
        <taxon>Eukaryota</taxon>
        <taxon>Fungi</taxon>
        <taxon>Dikarya</taxon>
        <taxon>Ascomycota</taxon>
        <taxon>Pezizomycotina</taxon>
        <taxon>Sordariomycetes</taxon>
        <taxon>Hypocreomycetidae</taxon>
        <taxon>Hypocreales</taxon>
        <taxon>Nectriaceae</taxon>
        <taxon>Dactylonectria</taxon>
    </lineage>
</organism>
<name>A0A9P9IV58_9HYPO</name>
<feature type="compositionally biased region" description="Low complexity" evidence="1">
    <location>
        <begin position="135"/>
        <end position="155"/>
    </location>
</feature>
<evidence type="ECO:0000256" key="1">
    <source>
        <dbReference type="SAM" id="MobiDB-lite"/>
    </source>
</evidence>
<reference evidence="2" key="1">
    <citation type="journal article" date="2021" name="Nat. Commun.">
        <title>Genetic determinants of endophytism in the Arabidopsis root mycobiome.</title>
        <authorList>
            <person name="Mesny F."/>
            <person name="Miyauchi S."/>
            <person name="Thiergart T."/>
            <person name="Pickel B."/>
            <person name="Atanasova L."/>
            <person name="Karlsson M."/>
            <person name="Huettel B."/>
            <person name="Barry K.W."/>
            <person name="Haridas S."/>
            <person name="Chen C."/>
            <person name="Bauer D."/>
            <person name="Andreopoulos W."/>
            <person name="Pangilinan J."/>
            <person name="LaButti K."/>
            <person name="Riley R."/>
            <person name="Lipzen A."/>
            <person name="Clum A."/>
            <person name="Drula E."/>
            <person name="Henrissat B."/>
            <person name="Kohler A."/>
            <person name="Grigoriev I.V."/>
            <person name="Martin F.M."/>
            <person name="Hacquard S."/>
        </authorList>
    </citation>
    <scope>NUCLEOTIDE SEQUENCE</scope>
    <source>
        <strain evidence="2">MPI-CAGE-AT-0021</strain>
    </source>
</reference>